<feature type="compositionally biased region" description="Polar residues" evidence="1">
    <location>
        <begin position="43"/>
        <end position="59"/>
    </location>
</feature>
<comment type="caution">
    <text evidence="2">The sequence shown here is derived from an EMBL/GenBank/DDBJ whole genome shotgun (WGS) entry which is preliminary data.</text>
</comment>
<accession>A0AAE1F4I6</accession>
<evidence type="ECO:0000313" key="2">
    <source>
        <dbReference type="EMBL" id="KAK3866732.1"/>
    </source>
</evidence>
<feature type="region of interest" description="Disordered" evidence="1">
    <location>
        <begin position="33"/>
        <end position="76"/>
    </location>
</feature>
<dbReference type="AlphaFoldDB" id="A0AAE1F4I6"/>
<gene>
    <name evidence="2" type="ORF">Pcinc_027768</name>
</gene>
<dbReference type="EMBL" id="JAWQEG010003349">
    <property type="protein sequence ID" value="KAK3866732.1"/>
    <property type="molecule type" value="Genomic_DNA"/>
</dbReference>
<evidence type="ECO:0000256" key="1">
    <source>
        <dbReference type="SAM" id="MobiDB-lite"/>
    </source>
</evidence>
<protein>
    <submittedName>
        <fullName evidence="2">Uncharacterized protein</fullName>
    </submittedName>
</protein>
<proteinExistence type="predicted"/>
<evidence type="ECO:0000313" key="3">
    <source>
        <dbReference type="Proteomes" id="UP001286313"/>
    </source>
</evidence>
<keyword evidence="3" id="KW-1185">Reference proteome</keyword>
<dbReference type="Proteomes" id="UP001286313">
    <property type="component" value="Unassembled WGS sequence"/>
</dbReference>
<organism evidence="2 3">
    <name type="scientific">Petrolisthes cinctipes</name>
    <name type="common">Flat porcelain crab</name>
    <dbReference type="NCBI Taxonomy" id="88211"/>
    <lineage>
        <taxon>Eukaryota</taxon>
        <taxon>Metazoa</taxon>
        <taxon>Ecdysozoa</taxon>
        <taxon>Arthropoda</taxon>
        <taxon>Crustacea</taxon>
        <taxon>Multicrustacea</taxon>
        <taxon>Malacostraca</taxon>
        <taxon>Eumalacostraca</taxon>
        <taxon>Eucarida</taxon>
        <taxon>Decapoda</taxon>
        <taxon>Pleocyemata</taxon>
        <taxon>Anomura</taxon>
        <taxon>Galatheoidea</taxon>
        <taxon>Porcellanidae</taxon>
        <taxon>Petrolisthes</taxon>
    </lineage>
</organism>
<reference evidence="2" key="1">
    <citation type="submission" date="2023-10" db="EMBL/GenBank/DDBJ databases">
        <title>Genome assemblies of two species of porcelain crab, Petrolisthes cinctipes and Petrolisthes manimaculis (Anomura: Porcellanidae).</title>
        <authorList>
            <person name="Angst P."/>
        </authorList>
    </citation>
    <scope>NUCLEOTIDE SEQUENCE</scope>
    <source>
        <strain evidence="2">PB745_01</strain>
        <tissue evidence="2">Gill</tissue>
    </source>
</reference>
<sequence>MGPLILTLRHPLPAGTLLPCHFSPLSLRKRTLGTGPSVGKGEFNNTAVSNTDTTVTSSGCCDDGSRARQHQYDSVSGREDVQVPPLLLLLILDLLQLSLEPTPV</sequence>
<name>A0AAE1F4I6_PETCI</name>